<keyword evidence="2" id="KW-0479">Metal-binding</keyword>
<dbReference type="GO" id="GO:0005655">
    <property type="term" value="C:nucleolar ribonuclease P complex"/>
    <property type="evidence" value="ECO:0007669"/>
    <property type="project" value="TreeGrafter"/>
</dbReference>
<gene>
    <name evidence="5" type="ORF">DdX_08738</name>
</gene>
<comment type="caution">
    <text evidence="5">The sequence shown here is derived from an EMBL/GenBank/DDBJ whole genome shotgun (WGS) entry which is preliminary data.</text>
</comment>
<evidence type="ECO:0000256" key="3">
    <source>
        <dbReference type="ARBA" id="ARBA00022833"/>
    </source>
</evidence>
<dbReference type="PANTHER" id="PTHR14742">
    <property type="entry name" value="RIBONUCLEASE P SUBUNIT P21"/>
    <property type="match status" value="1"/>
</dbReference>
<dbReference type="GO" id="GO:0046872">
    <property type="term" value="F:metal ion binding"/>
    <property type="evidence" value="ECO:0007669"/>
    <property type="project" value="UniProtKB-KW"/>
</dbReference>
<evidence type="ECO:0000313" key="5">
    <source>
        <dbReference type="EMBL" id="KAI1713855.1"/>
    </source>
</evidence>
<organism evidence="5 6">
    <name type="scientific">Ditylenchus destructor</name>
    <dbReference type="NCBI Taxonomy" id="166010"/>
    <lineage>
        <taxon>Eukaryota</taxon>
        <taxon>Metazoa</taxon>
        <taxon>Ecdysozoa</taxon>
        <taxon>Nematoda</taxon>
        <taxon>Chromadorea</taxon>
        <taxon>Rhabditida</taxon>
        <taxon>Tylenchina</taxon>
        <taxon>Tylenchomorpha</taxon>
        <taxon>Sphaerularioidea</taxon>
        <taxon>Anguinidae</taxon>
        <taxon>Anguininae</taxon>
        <taxon>Ditylenchus</taxon>
    </lineage>
</organism>
<dbReference type="GO" id="GO:0008033">
    <property type="term" value="P:tRNA processing"/>
    <property type="evidence" value="ECO:0007669"/>
    <property type="project" value="UniProtKB-KW"/>
</dbReference>
<keyword evidence="3" id="KW-0862">Zinc</keyword>
<protein>
    <submittedName>
        <fullName evidence="5">RNAse P rpr2/Rpp21/SNM1 subunit domain-containing protein</fullName>
    </submittedName>
</protein>
<dbReference type="Proteomes" id="UP001201812">
    <property type="component" value="Unassembled WGS sequence"/>
</dbReference>
<keyword evidence="6" id="KW-1185">Reference proteome</keyword>
<name>A0AAD4R0K6_9BILA</name>
<evidence type="ECO:0000256" key="2">
    <source>
        <dbReference type="ARBA" id="ARBA00022723"/>
    </source>
</evidence>
<comment type="similarity">
    <text evidence="4">Belongs to the eukaryotic/archaeal RNase P protein component 4 family.</text>
</comment>
<dbReference type="InterPro" id="IPR007175">
    <property type="entry name" value="Rpr2/Snm1/Rpp21"/>
</dbReference>
<sequence length="123" mass="13898">MRARESTFRLSFLEQAALILAQQSVSKDDILSHLSKVYLKNLQEISYAEQIQLSTDFKRNICKKCFRIWTTTCGRQPVISIGKGRKKVYRKCLDCGETTGFVANPNEFSSMHGTGPCKITVST</sequence>
<keyword evidence="1" id="KW-0819">tRNA processing</keyword>
<evidence type="ECO:0000313" key="6">
    <source>
        <dbReference type="Proteomes" id="UP001201812"/>
    </source>
</evidence>
<evidence type="ECO:0000256" key="4">
    <source>
        <dbReference type="ARBA" id="ARBA00038402"/>
    </source>
</evidence>
<dbReference type="Pfam" id="PF04032">
    <property type="entry name" value="Rpr2"/>
    <property type="match status" value="1"/>
</dbReference>
<dbReference type="AlphaFoldDB" id="A0AAD4R0K6"/>
<proteinExistence type="inferred from homology"/>
<dbReference type="PANTHER" id="PTHR14742:SF0">
    <property type="entry name" value="RIBONUCLEASE P PROTEIN SUBUNIT P21"/>
    <property type="match status" value="1"/>
</dbReference>
<reference evidence="5" key="1">
    <citation type="submission" date="2022-01" db="EMBL/GenBank/DDBJ databases">
        <title>Genome Sequence Resource for Two Populations of Ditylenchus destructor, the Migratory Endoparasitic Phytonematode.</title>
        <authorList>
            <person name="Zhang H."/>
            <person name="Lin R."/>
            <person name="Xie B."/>
        </authorList>
    </citation>
    <scope>NUCLEOTIDE SEQUENCE</scope>
    <source>
        <strain evidence="5">BazhouSP</strain>
    </source>
</reference>
<accession>A0AAD4R0K6</accession>
<dbReference type="EMBL" id="JAKKPZ010000014">
    <property type="protein sequence ID" value="KAI1713855.1"/>
    <property type="molecule type" value="Genomic_DNA"/>
</dbReference>
<evidence type="ECO:0000256" key="1">
    <source>
        <dbReference type="ARBA" id="ARBA00022694"/>
    </source>
</evidence>